<dbReference type="InterPro" id="IPR014825">
    <property type="entry name" value="DNA_alkylation"/>
</dbReference>
<sequence>MTQDQSPITARLLALQDPGYQAFQSKLIPTLPPQRVIGVRTPILRQLARSLAGSPEAEEFCRALPHTYYEENNLHAFLLEREKDFDAALAGVEAFLPYVDNWATCDSMSPPVFRREKARLLPAIRRWLASDQTYTVRYGIGMLMQHFLDEDFCPEYPALVAAVQSEEYYIQMMIAWYFATALAKQPEAVWPYLAEGRLSPWVHNKTIQKACESRRITPGQKAALRALRRPGRGDAAR</sequence>
<comment type="caution">
    <text evidence="1">The sequence shown here is derived from an EMBL/GenBank/DDBJ whole genome shotgun (WGS) entry which is preliminary data.</text>
</comment>
<protein>
    <recommendedName>
        <fullName evidence="3">DNA alkylation repair protein</fullName>
    </recommendedName>
</protein>
<accession>A0AA37J0C6</accession>
<dbReference type="EMBL" id="BQKV01000053">
    <property type="protein sequence ID" value="GJN64932.1"/>
    <property type="molecule type" value="Genomic_DNA"/>
</dbReference>
<dbReference type="Pfam" id="PF08713">
    <property type="entry name" value="DNA_alkylation"/>
    <property type="match status" value="1"/>
</dbReference>
<dbReference type="SUPFAM" id="SSF48371">
    <property type="entry name" value="ARM repeat"/>
    <property type="match status" value="1"/>
</dbReference>
<dbReference type="CDD" id="cd06561">
    <property type="entry name" value="AlkD_like"/>
    <property type="match status" value="1"/>
</dbReference>
<proteinExistence type="predicted"/>
<evidence type="ECO:0000313" key="2">
    <source>
        <dbReference type="Proteomes" id="UP001055185"/>
    </source>
</evidence>
<keyword evidence="2" id="KW-1185">Reference proteome</keyword>
<dbReference type="Gene3D" id="1.25.10.90">
    <property type="match status" value="1"/>
</dbReference>
<evidence type="ECO:0008006" key="3">
    <source>
        <dbReference type="Google" id="ProtNLM"/>
    </source>
</evidence>
<dbReference type="InterPro" id="IPR016024">
    <property type="entry name" value="ARM-type_fold"/>
</dbReference>
<dbReference type="Proteomes" id="UP001055185">
    <property type="component" value="Unassembled WGS sequence"/>
</dbReference>
<reference evidence="1" key="1">
    <citation type="journal article" date="2022" name="Int. J. Syst. Evol. Microbiol.">
        <title>Genome-based, phenotypic and chemotaxonomic classification of Faecalibacterium strains: proposal of three novel species Faecalibacterium duncaniae sp. nov., Faecalibacterium hattorii sp. nov. and Faecalibacterium gallinarum sp. nov. .</title>
        <authorList>
            <person name="Sakamoto M."/>
            <person name="Sakurai N."/>
            <person name="Tanno H."/>
            <person name="Iino T."/>
            <person name="Ohkuma M."/>
            <person name="Endo A."/>
        </authorList>
    </citation>
    <scope>NUCLEOTIDE SEQUENCE</scope>
    <source>
        <strain evidence="1">JCM 17207</strain>
    </source>
</reference>
<dbReference type="PANTHER" id="PTHR34070:SF1">
    <property type="entry name" value="DNA ALKYLATION REPAIR PROTEIN"/>
    <property type="match status" value="1"/>
</dbReference>
<dbReference type="RefSeq" id="WP_238317118.1">
    <property type="nucleotide sequence ID" value="NZ_BQKV01000053.1"/>
</dbReference>
<dbReference type="AlphaFoldDB" id="A0AA37J0C6"/>
<gene>
    <name evidence="1" type="ORF">JCM17207_15570</name>
</gene>
<dbReference type="PANTHER" id="PTHR34070">
    <property type="entry name" value="ARMADILLO-TYPE FOLD"/>
    <property type="match status" value="1"/>
</dbReference>
<evidence type="ECO:0000313" key="1">
    <source>
        <dbReference type="EMBL" id="GJN64932.1"/>
    </source>
</evidence>
<name>A0AA37J0C6_9FIRM</name>
<organism evidence="1 2">
    <name type="scientific">Faecalibacterium gallinarum</name>
    <dbReference type="NCBI Taxonomy" id="2903556"/>
    <lineage>
        <taxon>Bacteria</taxon>
        <taxon>Bacillati</taxon>
        <taxon>Bacillota</taxon>
        <taxon>Clostridia</taxon>
        <taxon>Eubacteriales</taxon>
        <taxon>Oscillospiraceae</taxon>
        <taxon>Faecalibacterium</taxon>
    </lineage>
</organism>